<dbReference type="Proteomes" id="UP000249739">
    <property type="component" value="Unassembled WGS sequence"/>
</dbReference>
<comment type="caution">
    <text evidence="2">The sequence shown here is derived from an EMBL/GenBank/DDBJ whole genome shotgun (WGS) entry which is preliminary data.</text>
</comment>
<dbReference type="AlphaFoldDB" id="A0A2W5HJ80"/>
<name>A0A2W5HJ80_9BACT</name>
<dbReference type="Gene3D" id="3.10.450.710">
    <property type="entry name" value="Tgt2/MlaC"/>
    <property type="match status" value="1"/>
</dbReference>
<sequence>MLNFPSKTICLITTLTLLSGTMLAGQAQATASAADAPSGVSYTEASASQAGAMERGAFDFVKTTTDKGLKFLSDANASKEKKTADFRKLLDESFDLDTIGKFALGRYAKTATPQQLSEYSKLFRKMVVDVYSNRFEEYKGQKMEVRSFRSIGNADTLVSSFLVPPNGGEEVQVDWRVRNKGGSYKVVDVLVAGVSMSVTQRSEFSSVIQRGGGNVDALITQLKSGKAPVAQPAKK</sequence>
<accession>A0A2W5HJ80</accession>
<keyword evidence="1" id="KW-0732">Signal</keyword>
<dbReference type="Pfam" id="PF05494">
    <property type="entry name" value="MlaC"/>
    <property type="match status" value="1"/>
</dbReference>
<reference evidence="2 3" key="1">
    <citation type="submission" date="2017-08" db="EMBL/GenBank/DDBJ databases">
        <title>Infants hospitalized years apart are colonized by the same room-sourced microbial strains.</title>
        <authorList>
            <person name="Brooks B."/>
            <person name="Olm M.R."/>
            <person name="Firek B.A."/>
            <person name="Baker R."/>
            <person name="Thomas B.C."/>
            <person name="Morowitz M.J."/>
            <person name="Banfield J.F."/>
        </authorList>
    </citation>
    <scope>NUCLEOTIDE SEQUENCE [LARGE SCALE GENOMIC DNA]</scope>
    <source>
        <strain evidence="2">S2_006_000_R2_64</strain>
    </source>
</reference>
<feature type="signal peptide" evidence="1">
    <location>
        <begin position="1"/>
        <end position="24"/>
    </location>
</feature>
<dbReference type="PANTHER" id="PTHR36573:SF1">
    <property type="entry name" value="INTERMEMBRANE PHOSPHOLIPID TRANSPORT SYSTEM BINDING PROTEIN MLAC"/>
    <property type="match status" value="1"/>
</dbReference>
<dbReference type="InterPro" id="IPR008869">
    <property type="entry name" value="MlaC/ttg2D"/>
</dbReference>
<organism evidence="2 3">
    <name type="scientific">Micavibrio aeruginosavorus</name>
    <dbReference type="NCBI Taxonomy" id="349221"/>
    <lineage>
        <taxon>Bacteria</taxon>
        <taxon>Pseudomonadati</taxon>
        <taxon>Bdellovibrionota</taxon>
        <taxon>Bdellovibrionia</taxon>
        <taxon>Bdellovibrionales</taxon>
        <taxon>Pseudobdellovibrionaceae</taxon>
        <taxon>Micavibrio</taxon>
    </lineage>
</organism>
<protein>
    <submittedName>
        <fullName evidence="2">Toluene tolerance protein</fullName>
    </submittedName>
</protein>
<evidence type="ECO:0000256" key="1">
    <source>
        <dbReference type="SAM" id="SignalP"/>
    </source>
</evidence>
<feature type="chain" id="PRO_5015973262" evidence="1">
    <location>
        <begin position="25"/>
        <end position="235"/>
    </location>
</feature>
<dbReference type="InterPro" id="IPR042245">
    <property type="entry name" value="Tgt2/MlaC_sf"/>
</dbReference>
<proteinExistence type="predicted"/>
<evidence type="ECO:0000313" key="3">
    <source>
        <dbReference type="Proteomes" id="UP000249739"/>
    </source>
</evidence>
<evidence type="ECO:0000313" key="2">
    <source>
        <dbReference type="EMBL" id="PZP55732.1"/>
    </source>
</evidence>
<gene>
    <name evidence="2" type="ORF">DI586_05905</name>
</gene>
<dbReference type="PANTHER" id="PTHR36573">
    <property type="entry name" value="INTERMEMBRANE PHOSPHOLIPID TRANSPORT SYSTEM BINDING PROTEIN MLAC"/>
    <property type="match status" value="1"/>
</dbReference>
<dbReference type="EMBL" id="QFOT01000053">
    <property type="protein sequence ID" value="PZP55732.1"/>
    <property type="molecule type" value="Genomic_DNA"/>
</dbReference>